<protein>
    <submittedName>
        <fullName evidence="10">Nucleobase:cation symporter-2 family protein</fullName>
    </submittedName>
    <submittedName>
        <fullName evidence="11">Purine permease</fullName>
    </submittedName>
</protein>
<evidence type="ECO:0000256" key="8">
    <source>
        <dbReference type="SAM" id="MobiDB-lite"/>
    </source>
</evidence>
<proteinExistence type="inferred from homology"/>
<feature type="transmembrane region" description="Helical" evidence="9">
    <location>
        <begin position="134"/>
        <end position="156"/>
    </location>
</feature>
<reference evidence="10" key="3">
    <citation type="submission" date="2023-12" db="EMBL/GenBank/DDBJ databases">
        <authorList>
            <person name="Sun Q."/>
            <person name="Inoue M."/>
        </authorList>
    </citation>
    <scope>NUCLEOTIDE SEQUENCE</scope>
    <source>
        <strain evidence="10">JCM 12289</strain>
    </source>
</reference>
<dbReference type="AlphaFoldDB" id="A0AAV3SHT4"/>
<dbReference type="InterPro" id="IPR006042">
    <property type="entry name" value="Xan_ur_permease"/>
</dbReference>
<reference evidence="10" key="1">
    <citation type="journal article" date="2014" name="Int. J. Syst. Evol. Microbiol.">
        <title>Complete genome sequence of Corynebacterium casei LMG S-19264T (=DSM 44701T), isolated from a smear-ripened cheese.</title>
        <authorList>
            <consortium name="US DOE Joint Genome Institute (JGI-PGF)"/>
            <person name="Walter F."/>
            <person name="Albersmeier A."/>
            <person name="Kalinowski J."/>
            <person name="Ruckert C."/>
        </authorList>
    </citation>
    <scope>NUCLEOTIDE SEQUENCE</scope>
    <source>
        <strain evidence="10">JCM 12289</strain>
    </source>
</reference>
<feature type="transmembrane region" description="Helical" evidence="9">
    <location>
        <begin position="406"/>
        <end position="429"/>
    </location>
</feature>
<dbReference type="Proteomes" id="UP001500962">
    <property type="component" value="Unassembled WGS sequence"/>
</dbReference>
<dbReference type="GeneID" id="71761748"/>
<dbReference type="EMBL" id="BAAADN010000030">
    <property type="protein sequence ID" value="GAA0463305.1"/>
    <property type="molecule type" value="Genomic_DNA"/>
</dbReference>
<reference evidence="11" key="2">
    <citation type="submission" date="2022-04" db="EMBL/GenBank/DDBJ databases">
        <title>Sequencing and genomic assembly of Halococcus dombrowskii.</title>
        <authorList>
            <person name="Lim S.W."/>
            <person name="MacLea K.S."/>
        </authorList>
    </citation>
    <scope>NUCLEOTIDE SEQUENCE</scope>
    <source>
        <strain evidence="11">H4</strain>
    </source>
</reference>
<dbReference type="NCBIfam" id="NF037981">
    <property type="entry name" value="NCS2_1"/>
    <property type="match status" value="1"/>
</dbReference>
<keyword evidence="6 9" id="KW-1133">Transmembrane helix</keyword>
<feature type="transmembrane region" description="Helical" evidence="9">
    <location>
        <begin position="98"/>
        <end position="122"/>
    </location>
</feature>
<feature type="transmembrane region" description="Helical" evidence="9">
    <location>
        <begin position="243"/>
        <end position="270"/>
    </location>
</feature>
<keyword evidence="3" id="KW-0813">Transport</keyword>
<keyword evidence="12" id="KW-1185">Reference proteome</keyword>
<evidence type="ECO:0000313" key="11">
    <source>
        <dbReference type="EMBL" id="UOO93883.1"/>
    </source>
</evidence>
<dbReference type="KEGG" id="hdo:MUK72_07830"/>
<dbReference type="PANTHER" id="PTHR42810">
    <property type="entry name" value="PURINE PERMEASE C1399.01C-RELATED"/>
    <property type="match status" value="1"/>
</dbReference>
<name>A0AAV3SHT4_HALDO</name>
<dbReference type="InterPro" id="IPR006043">
    <property type="entry name" value="NCS2"/>
</dbReference>
<dbReference type="InterPro" id="IPR017588">
    <property type="entry name" value="UacT-like"/>
</dbReference>
<dbReference type="GO" id="GO:0005886">
    <property type="term" value="C:plasma membrane"/>
    <property type="evidence" value="ECO:0007669"/>
    <property type="project" value="UniProtKB-SubCell"/>
</dbReference>
<feature type="transmembrane region" description="Helical" evidence="9">
    <location>
        <begin position="282"/>
        <end position="300"/>
    </location>
</feature>
<evidence type="ECO:0000256" key="6">
    <source>
        <dbReference type="ARBA" id="ARBA00022989"/>
    </source>
</evidence>
<evidence type="ECO:0000313" key="13">
    <source>
        <dbReference type="Proteomes" id="UP001500962"/>
    </source>
</evidence>
<evidence type="ECO:0000256" key="9">
    <source>
        <dbReference type="SAM" id="Phobius"/>
    </source>
</evidence>
<evidence type="ECO:0000256" key="7">
    <source>
        <dbReference type="ARBA" id="ARBA00023136"/>
    </source>
</evidence>
<evidence type="ECO:0000256" key="2">
    <source>
        <dbReference type="ARBA" id="ARBA00008821"/>
    </source>
</evidence>
<dbReference type="NCBIfam" id="TIGR00801">
    <property type="entry name" value="ncs2"/>
    <property type="match status" value="1"/>
</dbReference>
<keyword evidence="7 9" id="KW-0472">Membrane</keyword>
<dbReference type="GO" id="GO:0042907">
    <property type="term" value="F:xanthine transmembrane transporter activity"/>
    <property type="evidence" value="ECO:0007669"/>
    <property type="project" value="TreeGrafter"/>
</dbReference>
<feature type="transmembrane region" description="Helical" evidence="9">
    <location>
        <begin position="320"/>
        <end position="342"/>
    </location>
</feature>
<evidence type="ECO:0000256" key="3">
    <source>
        <dbReference type="ARBA" id="ARBA00022448"/>
    </source>
</evidence>
<dbReference type="PROSITE" id="PS01116">
    <property type="entry name" value="XANTH_URACIL_PERMASE"/>
    <property type="match status" value="1"/>
</dbReference>
<evidence type="ECO:0000256" key="1">
    <source>
        <dbReference type="ARBA" id="ARBA00004651"/>
    </source>
</evidence>
<evidence type="ECO:0000256" key="5">
    <source>
        <dbReference type="ARBA" id="ARBA00022692"/>
    </source>
</evidence>
<feature type="transmembrane region" description="Helical" evidence="9">
    <location>
        <begin position="349"/>
        <end position="369"/>
    </location>
</feature>
<accession>A0AAV3SHT4</accession>
<comment type="subcellular location">
    <subcellularLocation>
        <location evidence="1">Cell membrane</location>
        <topology evidence="1">Multi-pass membrane protein</topology>
    </subcellularLocation>
</comment>
<feature type="transmembrane region" description="Helical" evidence="9">
    <location>
        <begin position="57"/>
        <end position="78"/>
    </location>
</feature>
<sequence>MSQESADHIQYDLDDKPPLPEALPLGLQHVFAMFLGNVAPPLIIAGAVGLATGRTTFLVQMALLVAGVATLVQVFTVGPVGSNLPVMMGTSFAFVGPLVAISTQFGLPAVFGACLVGAFVEIGIGFSYDYIDRFFPPLVSGIVVMLIGLTLIPVGMDYAAGGAGAENYGSLMNIGLASLVFFVTLGLNQFFTGFLRITSVFLGILVGYIAAIVLGVADFSAVAQAGWIAIPTPLEFGIAFEPSAIITIAFLYAVTAVETIGDMTGIVAAANREPTRDEIRGGLFADGIMSAIAAVFSAFPNTSFSQNVGVINFTGVLSRYVVAIGGGLLIVAGFVPKVAALVTAMPDAVLGGGALILFSTIFSSGVSIIDRDVDLNHRNTTILAVSVALGLAVEFRPDAIASFPELFQTVLGSGLIMGGISALLLNIVIPGSSGADVEPEPPADAEPSISGDGGVVDED</sequence>
<dbReference type="NCBIfam" id="TIGR03173">
    <property type="entry name" value="pbuX"/>
    <property type="match status" value="1"/>
</dbReference>
<gene>
    <name evidence="10" type="ORF">GCM10008985_20050</name>
    <name evidence="11" type="ORF">MUK72_07830</name>
</gene>
<feature type="transmembrane region" description="Helical" evidence="9">
    <location>
        <begin position="168"/>
        <end position="188"/>
    </location>
</feature>
<keyword evidence="5 9" id="KW-0812">Transmembrane</keyword>
<dbReference type="Proteomes" id="UP000830542">
    <property type="component" value="Chromosome"/>
</dbReference>
<evidence type="ECO:0000313" key="10">
    <source>
        <dbReference type="EMBL" id="GAA0463305.1"/>
    </source>
</evidence>
<dbReference type="RefSeq" id="WP_244698423.1">
    <property type="nucleotide sequence ID" value="NZ_BAAADN010000030.1"/>
</dbReference>
<evidence type="ECO:0000313" key="12">
    <source>
        <dbReference type="Proteomes" id="UP000830542"/>
    </source>
</evidence>
<dbReference type="EMBL" id="CP095005">
    <property type="protein sequence ID" value="UOO93883.1"/>
    <property type="molecule type" value="Genomic_DNA"/>
</dbReference>
<feature type="region of interest" description="Disordered" evidence="8">
    <location>
        <begin position="435"/>
        <end position="459"/>
    </location>
</feature>
<organism evidence="10 13">
    <name type="scientific">Halococcus dombrowskii</name>
    <dbReference type="NCBI Taxonomy" id="179637"/>
    <lineage>
        <taxon>Archaea</taxon>
        <taxon>Methanobacteriati</taxon>
        <taxon>Methanobacteriota</taxon>
        <taxon>Stenosarchaea group</taxon>
        <taxon>Halobacteria</taxon>
        <taxon>Halobacteriales</taxon>
        <taxon>Halococcaceae</taxon>
        <taxon>Halococcus</taxon>
    </lineage>
</organism>
<feature type="transmembrane region" description="Helical" evidence="9">
    <location>
        <begin position="30"/>
        <end position="50"/>
    </location>
</feature>
<dbReference type="Pfam" id="PF00860">
    <property type="entry name" value="Xan_ur_permease"/>
    <property type="match status" value="1"/>
</dbReference>
<evidence type="ECO:0000256" key="4">
    <source>
        <dbReference type="ARBA" id="ARBA00022475"/>
    </source>
</evidence>
<feature type="transmembrane region" description="Helical" evidence="9">
    <location>
        <begin position="200"/>
        <end position="223"/>
    </location>
</feature>
<keyword evidence="4" id="KW-1003">Cell membrane</keyword>
<comment type="similarity">
    <text evidence="2">Belongs to the nucleobase:cation symporter-2 (NCS2) (TC 2.A.40) family.</text>
</comment>
<dbReference type="PANTHER" id="PTHR42810:SF2">
    <property type="entry name" value="PURINE PERMEASE C1399.01C-RELATED"/>
    <property type="match status" value="1"/>
</dbReference>